<evidence type="ECO:0000313" key="2">
    <source>
        <dbReference type="Proteomes" id="UP000248961"/>
    </source>
</evidence>
<dbReference type="VEuPathDB" id="FungiDB:BO97DRAFT_95334"/>
<proteinExistence type="predicted"/>
<reference evidence="1 2" key="1">
    <citation type="submission" date="2018-02" db="EMBL/GenBank/DDBJ databases">
        <title>The genomes of Aspergillus section Nigri reveals drivers in fungal speciation.</title>
        <authorList>
            <consortium name="DOE Joint Genome Institute"/>
            <person name="Vesth T.C."/>
            <person name="Nybo J."/>
            <person name="Theobald S."/>
            <person name="Brandl J."/>
            <person name="Frisvad J.C."/>
            <person name="Nielsen K.F."/>
            <person name="Lyhne E.K."/>
            <person name="Kogle M.E."/>
            <person name="Kuo A."/>
            <person name="Riley R."/>
            <person name="Clum A."/>
            <person name="Nolan M."/>
            <person name="Lipzen A."/>
            <person name="Salamov A."/>
            <person name="Henrissat B."/>
            <person name="Wiebenga A."/>
            <person name="De vries R.P."/>
            <person name="Grigoriev I.V."/>
            <person name="Mortensen U.H."/>
            <person name="Andersen M.R."/>
            <person name="Baker S.E."/>
        </authorList>
    </citation>
    <scope>NUCLEOTIDE SEQUENCE [LARGE SCALE GENOMIC DNA]</scope>
    <source>
        <strain evidence="1 2">CBS 101889</strain>
    </source>
</reference>
<name>A0A395HVM5_ASPHC</name>
<evidence type="ECO:0000313" key="1">
    <source>
        <dbReference type="EMBL" id="RAL11445.1"/>
    </source>
</evidence>
<sequence>MNLTSCDRLFFGLGSESQLNSTWTEKYRIYMLSLLLVAISSLNVIQINSRGLKTPRIIQKNTLNEPHHSFPLSSPSLV</sequence>
<protein>
    <submittedName>
        <fullName evidence="1">Uncharacterized protein</fullName>
    </submittedName>
</protein>
<dbReference type="GeneID" id="37205451"/>
<accession>A0A395HVM5</accession>
<dbReference type="AlphaFoldDB" id="A0A395HVM5"/>
<organism evidence="1 2">
    <name type="scientific">Aspergillus homomorphus (strain CBS 101889)</name>
    <dbReference type="NCBI Taxonomy" id="1450537"/>
    <lineage>
        <taxon>Eukaryota</taxon>
        <taxon>Fungi</taxon>
        <taxon>Dikarya</taxon>
        <taxon>Ascomycota</taxon>
        <taxon>Pezizomycotina</taxon>
        <taxon>Eurotiomycetes</taxon>
        <taxon>Eurotiomycetidae</taxon>
        <taxon>Eurotiales</taxon>
        <taxon>Aspergillaceae</taxon>
        <taxon>Aspergillus</taxon>
        <taxon>Aspergillus subgen. Circumdati</taxon>
    </lineage>
</organism>
<gene>
    <name evidence="1" type="ORF">BO97DRAFT_95334</name>
</gene>
<dbReference type="Proteomes" id="UP000248961">
    <property type="component" value="Unassembled WGS sequence"/>
</dbReference>
<dbReference type="RefSeq" id="XP_025550599.1">
    <property type="nucleotide sequence ID" value="XM_025701162.1"/>
</dbReference>
<dbReference type="EMBL" id="KZ824288">
    <property type="protein sequence ID" value="RAL11445.1"/>
    <property type="molecule type" value="Genomic_DNA"/>
</dbReference>
<keyword evidence="2" id="KW-1185">Reference proteome</keyword>